<feature type="region of interest" description="Disordered" evidence="1">
    <location>
        <begin position="346"/>
        <end position="365"/>
    </location>
</feature>
<dbReference type="Pfam" id="PF13385">
    <property type="entry name" value="Laminin_G_3"/>
    <property type="match status" value="1"/>
</dbReference>
<organism evidence="2">
    <name type="scientific">marine sediment metagenome</name>
    <dbReference type="NCBI Taxonomy" id="412755"/>
    <lineage>
        <taxon>unclassified sequences</taxon>
        <taxon>metagenomes</taxon>
        <taxon>ecological metagenomes</taxon>
    </lineage>
</organism>
<feature type="non-terminal residue" evidence="2">
    <location>
        <position position="1"/>
    </location>
</feature>
<proteinExistence type="predicted"/>
<accession>A0A0F8Z0Q7</accession>
<sequence>REVPGSDQFRFVSHRAGVCKGTVSFDLPKGLTVTPASQEFELGAGDKARLVFKLTCTDWDAKDIRIPPVIRVDGWPDPVEFPYPGTRIIRNREELDYAPLDKLGLLAHASWDDKGFCGFDRAVGKRGVGHGGLASKIGVNWTPMIDGAKGWCIGARSAVLADSFKNIDFKKGTILCWIRRDPTIRNENQHRGDPATSWKMGAVHFANNRGETLWVTGGGGQTVGNALSGLTLRRFYGWDGKEGYIEAIWQGMEHQYRYVQAAYENKRLMEWRHVGVLWDIEAKRLELYLDGKLAAKADPGKEDWYGSPWDNGRKSTGGRAHGLQPISMDHGKRTWTMRDEFKVYNRPLTPQEIGNDRNREPGTGN</sequence>
<comment type="caution">
    <text evidence="2">The sequence shown here is derived from an EMBL/GenBank/DDBJ whole genome shotgun (WGS) entry which is preliminary data.</text>
</comment>
<protein>
    <submittedName>
        <fullName evidence="2">Uncharacterized protein</fullName>
    </submittedName>
</protein>
<dbReference type="InterPro" id="IPR013320">
    <property type="entry name" value="ConA-like_dom_sf"/>
</dbReference>
<name>A0A0F8Z0Q7_9ZZZZ</name>
<feature type="compositionally biased region" description="Basic and acidic residues" evidence="1">
    <location>
        <begin position="354"/>
        <end position="365"/>
    </location>
</feature>
<dbReference type="AlphaFoldDB" id="A0A0F8Z0Q7"/>
<evidence type="ECO:0000313" key="2">
    <source>
        <dbReference type="EMBL" id="KKK79655.1"/>
    </source>
</evidence>
<dbReference type="EMBL" id="LAZR01053929">
    <property type="protein sequence ID" value="KKK79655.1"/>
    <property type="molecule type" value="Genomic_DNA"/>
</dbReference>
<reference evidence="2" key="1">
    <citation type="journal article" date="2015" name="Nature">
        <title>Complex archaea that bridge the gap between prokaryotes and eukaryotes.</title>
        <authorList>
            <person name="Spang A."/>
            <person name="Saw J.H."/>
            <person name="Jorgensen S.L."/>
            <person name="Zaremba-Niedzwiedzka K."/>
            <person name="Martijn J."/>
            <person name="Lind A.E."/>
            <person name="van Eijk R."/>
            <person name="Schleper C."/>
            <person name="Guy L."/>
            <person name="Ettema T.J."/>
        </authorList>
    </citation>
    <scope>NUCLEOTIDE SEQUENCE</scope>
</reference>
<dbReference type="SUPFAM" id="SSF49899">
    <property type="entry name" value="Concanavalin A-like lectins/glucanases"/>
    <property type="match status" value="1"/>
</dbReference>
<gene>
    <name evidence="2" type="ORF">LCGC14_2831320</name>
</gene>
<dbReference type="Gene3D" id="2.60.120.200">
    <property type="match status" value="1"/>
</dbReference>
<feature type="region of interest" description="Disordered" evidence="1">
    <location>
        <begin position="305"/>
        <end position="325"/>
    </location>
</feature>
<evidence type="ECO:0000256" key="1">
    <source>
        <dbReference type="SAM" id="MobiDB-lite"/>
    </source>
</evidence>